<evidence type="ECO:0000313" key="2">
    <source>
        <dbReference type="Proteomes" id="UP000055024"/>
    </source>
</evidence>
<keyword evidence="2" id="KW-1185">Reference proteome</keyword>
<dbReference type="EMBL" id="JYDP01000194">
    <property type="protein sequence ID" value="KRZ03394.1"/>
    <property type="molecule type" value="Genomic_DNA"/>
</dbReference>
<name>A0A0V1GYG1_9BILA</name>
<comment type="caution">
    <text evidence="1">The sequence shown here is derived from an EMBL/GenBank/DDBJ whole genome shotgun (WGS) entry which is preliminary data.</text>
</comment>
<reference evidence="1 2" key="1">
    <citation type="submission" date="2015-01" db="EMBL/GenBank/DDBJ databases">
        <title>Evolution of Trichinella species and genotypes.</title>
        <authorList>
            <person name="Korhonen P.K."/>
            <person name="Edoardo P."/>
            <person name="Giuseppe L.R."/>
            <person name="Gasser R.B."/>
        </authorList>
    </citation>
    <scope>NUCLEOTIDE SEQUENCE [LARGE SCALE GENOMIC DNA]</scope>
    <source>
        <strain evidence="1">ISS1029</strain>
    </source>
</reference>
<dbReference type="Proteomes" id="UP000055024">
    <property type="component" value="Unassembled WGS sequence"/>
</dbReference>
<evidence type="ECO:0000313" key="1">
    <source>
        <dbReference type="EMBL" id="KRZ03394.1"/>
    </source>
</evidence>
<organism evidence="1 2">
    <name type="scientific">Trichinella zimbabwensis</name>
    <dbReference type="NCBI Taxonomy" id="268475"/>
    <lineage>
        <taxon>Eukaryota</taxon>
        <taxon>Metazoa</taxon>
        <taxon>Ecdysozoa</taxon>
        <taxon>Nematoda</taxon>
        <taxon>Enoplea</taxon>
        <taxon>Dorylaimia</taxon>
        <taxon>Trichinellida</taxon>
        <taxon>Trichinellidae</taxon>
        <taxon>Trichinella</taxon>
    </lineage>
</organism>
<accession>A0A0V1GYG1</accession>
<proteinExistence type="predicted"/>
<protein>
    <submittedName>
        <fullName evidence="1">Uncharacterized protein</fullName>
    </submittedName>
</protein>
<sequence>MSEIEGDSSDIGKISNWKDEQAPCICPDMAIQFKVFISGGPSSTS</sequence>
<dbReference type="AlphaFoldDB" id="A0A0V1GYG1"/>
<gene>
    <name evidence="1" type="ORF">T11_2789</name>
</gene>